<accession>A0ABS1BP04</accession>
<proteinExistence type="predicted"/>
<organism evidence="3 4">
    <name type="scientific">Kingella bonacorsii</name>
    <dbReference type="NCBI Taxonomy" id="2796361"/>
    <lineage>
        <taxon>Bacteria</taxon>
        <taxon>Pseudomonadati</taxon>
        <taxon>Pseudomonadota</taxon>
        <taxon>Betaproteobacteria</taxon>
        <taxon>Neisseriales</taxon>
        <taxon>Neisseriaceae</taxon>
        <taxon>Kingella</taxon>
    </lineage>
</organism>
<comment type="caution">
    <text evidence="3">The sequence shown here is derived from an EMBL/GenBank/DDBJ whole genome shotgun (WGS) entry which is preliminary data.</text>
</comment>
<feature type="region of interest" description="Disordered" evidence="1">
    <location>
        <begin position="83"/>
        <end position="105"/>
    </location>
</feature>
<evidence type="ECO:0000313" key="4">
    <source>
        <dbReference type="Proteomes" id="UP000614058"/>
    </source>
</evidence>
<reference evidence="3 4" key="1">
    <citation type="journal article" date="2021" name="Pathogens">
        <title>Isolation and Characterization of Kingella bonacorsii sp. nov., A Novel Kingella Species Detected in a Stable Periodontitis Subject.</title>
        <authorList>
            <person name="Antezack A."/>
            <person name="Boxberger M."/>
            <person name="Rolland C."/>
            <person name="Monnet-Corti V."/>
            <person name="La Scola B."/>
        </authorList>
    </citation>
    <scope>NUCLEOTIDE SEQUENCE [LARGE SCALE GENOMIC DNA]</scope>
    <source>
        <strain evidence="3 4">Marseille-Q4569</strain>
    </source>
</reference>
<evidence type="ECO:0000256" key="1">
    <source>
        <dbReference type="SAM" id="MobiDB-lite"/>
    </source>
</evidence>
<feature type="transmembrane region" description="Helical" evidence="2">
    <location>
        <begin position="12"/>
        <end position="31"/>
    </location>
</feature>
<sequence>MKRPPVKLKPEHALPLILLAVVLSLTFIFSLRSKLRQPPAPAVASAPRTASDAAAKDYSWVQNTAQDDILNARRAAKEQVGASDIAAWANTPPPADTPAAPPEALPENLPPLPDTCERYYQRVDQCFAQQGEDAEALRASNQDLRVELARSRPTENECAALNRSFDTLAPTLGCR</sequence>
<keyword evidence="2" id="KW-1133">Transmembrane helix</keyword>
<keyword evidence="2" id="KW-0812">Transmembrane</keyword>
<evidence type="ECO:0000256" key="2">
    <source>
        <dbReference type="SAM" id="Phobius"/>
    </source>
</evidence>
<name>A0ABS1BP04_9NEIS</name>
<evidence type="ECO:0000313" key="3">
    <source>
        <dbReference type="EMBL" id="MBK0395040.1"/>
    </source>
</evidence>
<dbReference type="RefSeq" id="WP_200520880.1">
    <property type="nucleotide sequence ID" value="NZ_JAEHNZ010000001.1"/>
</dbReference>
<keyword evidence="2" id="KW-0472">Membrane</keyword>
<protein>
    <recommendedName>
        <fullName evidence="5">Secreted protein</fullName>
    </recommendedName>
</protein>
<keyword evidence="4" id="KW-1185">Reference proteome</keyword>
<dbReference type="Proteomes" id="UP000614058">
    <property type="component" value="Unassembled WGS sequence"/>
</dbReference>
<evidence type="ECO:0008006" key="5">
    <source>
        <dbReference type="Google" id="ProtNLM"/>
    </source>
</evidence>
<gene>
    <name evidence="3" type="ORF">JDW22_00205</name>
</gene>
<feature type="compositionally biased region" description="Pro residues" evidence="1">
    <location>
        <begin position="91"/>
        <end position="105"/>
    </location>
</feature>
<dbReference type="EMBL" id="JAEHNZ010000001">
    <property type="protein sequence ID" value="MBK0395040.1"/>
    <property type="molecule type" value="Genomic_DNA"/>
</dbReference>